<reference evidence="2" key="1">
    <citation type="submission" date="2013-01" db="EMBL/GenBank/DDBJ databases">
        <title>Draft Genome Sequence of a Mulberry Tree, Morus notabilis C.K. Schneid.</title>
        <authorList>
            <person name="He N."/>
            <person name="Zhao S."/>
        </authorList>
    </citation>
    <scope>NUCLEOTIDE SEQUENCE</scope>
</reference>
<sequence>MSLVQIGIPSLAVVRLNPPFPVNTRLKPPRPRRCESRATCRSFRLEFLLPLRLPTPLSSPISPKTQRCRPDLHESESRAIARISANPECRCQDFVNPRWLLRIRELRMPPPPRVCKPNAGGLLCLYR</sequence>
<evidence type="ECO:0000313" key="2">
    <source>
        <dbReference type="Proteomes" id="UP000030645"/>
    </source>
</evidence>
<keyword evidence="2" id="KW-1185">Reference proteome</keyword>
<dbReference type="Proteomes" id="UP000030645">
    <property type="component" value="Unassembled WGS sequence"/>
</dbReference>
<dbReference type="AlphaFoldDB" id="W9R1N4"/>
<gene>
    <name evidence="1" type="ORF">L484_002158</name>
</gene>
<evidence type="ECO:0000313" key="1">
    <source>
        <dbReference type="EMBL" id="EXB54130.1"/>
    </source>
</evidence>
<proteinExistence type="predicted"/>
<organism evidence="1 2">
    <name type="scientific">Morus notabilis</name>
    <dbReference type="NCBI Taxonomy" id="981085"/>
    <lineage>
        <taxon>Eukaryota</taxon>
        <taxon>Viridiplantae</taxon>
        <taxon>Streptophyta</taxon>
        <taxon>Embryophyta</taxon>
        <taxon>Tracheophyta</taxon>
        <taxon>Spermatophyta</taxon>
        <taxon>Magnoliopsida</taxon>
        <taxon>eudicotyledons</taxon>
        <taxon>Gunneridae</taxon>
        <taxon>Pentapetalae</taxon>
        <taxon>rosids</taxon>
        <taxon>fabids</taxon>
        <taxon>Rosales</taxon>
        <taxon>Moraceae</taxon>
        <taxon>Moreae</taxon>
        <taxon>Morus</taxon>
    </lineage>
</organism>
<dbReference type="EMBL" id="KE344156">
    <property type="protein sequence ID" value="EXB54130.1"/>
    <property type="molecule type" value="Genomic_DNA"/>
</dbReference>
<protein>
    <submittedName>
        <fullName evidence="1">Uncharacterized protein</fullName>
    </submittedName>
</protein>
<name>W9R1N4_9ROSA</name>
<accession>W9R1N4</accession>